<dbReference type="GO" id="GO:0005886">
    <property type="term" value="C:plasma membrane"/>
    <property type="evidence" value="ECO:0007669"/>
    <property type="project" value="UniProtKB-SubCell"/>
</dbReference>
<sequence>MSKTGYRLSFSQPLLARMVTVMLLCGVGYLLAMLSWQTGELLFPQAPASTQVKRHKPQVAPAEIRFNTLFPERKNEEAAAARSSLKVRLAGVIVSSAAENSLVIIEQDGKQRSYGPDETIGGTQASIVAIHPDAVELLNAGQREILRLYDDAVTHGPDEQATTRDRLLAEPKKLLELVAITPVNKEGALQGYRLNPGKEATFFQQSGLQPNDLAIAINGFDLRAPQEAAKLMAQLGELTQLDITVVRDAAEKNIFVDLSNK</sequence>
<organism evidence="12 13">
    <name type="scientific">Buttiauxella warmboldiae</name>
    <dbReference type="NCBI Taxonomy" id="82993"/>
    <lineage>
        <taxon>Bacteria</taxon>
        <taxon>Pseudomonadati</taxon>
        <taxon>Pseudomonadota</taxon>
        <taxon>Gammaproteobacteria</taxon>
        <taxon>Enterobacterales</taxon>
        <taxon>Enterobacteriaceae</taxon>
        <taxon>Buttiauxella</taxon>
    </lineage>
</organism>
<proteinExistence type="inferred from homology"/>
<evidence type="ECO:0000256" key="7">
    <source>
        <dbReference type="ARBA" id="ARBA00022927"/>
    </source>
</evidence>
<dbReference type="OrthoDB" id="1491375at2"/>
<keyword evidence="5" id="KW-0997">Cell inner membrane</keyword>
<evidence type="ECO:0000256" key="4">
    <source>
        <dbReference type="ARBA" id="ARBA00022475"/>
    </source>
</evidence>
<keyword evidence="3" id="KW-0813">Transport</keyword>
<evidence type="ECO:0000313" key="13">
    <source>
        <dbReference type="Proteomes" id="UP000268615"/>
    </source>
</evidence>
<feature type="transmembrane region" description="Helical" evidence="10">
    <location>
        <begin position="14"/>
        <end position="36"/>
    </location>
</feature>
<dbReference type="GO" id="GO:0015628">
    <property type="term" value="P:protein secretion by the type II secretion system"/>
    <property type="evidence" value="ECO:0007669"/>
    <property type="project" value="InterPro"/>
</dbReference>
<dbReference type="Proteomes" id="UP000268615">
    <property type="component" value="Unassembled WGS sequence"/>
</dbReference>
<reference evidence="12 13" key="1">
    <citation type="submission" date="2018-11" db="EMBL/GenBank/DDBJ databases">
        <title>Draft genome sequence of Buttiauxella warmboldiae CCUG 35512.</title>
        <authorList>
            <person name="Salva-Serra F."/>
            <person name="Marathe N."/>
            <person name="Moore E."/>
            <person name="Svensson L."/>
            <person name="Engstrom-Jakobsson H."/>
        </authorList>
    </citation>
    <scope>NUCLEOTIDE SEQUENCE [LARGE SCALE GENOMIC DNA]</scope>
    <source>
        <strain evidence="12 13">CCUG 35512</strain>
    </source>
</reference>
<comment type="caution">
    <text evidence="12">The sequence shown here is derived from an EMBL/GenBank/DDBJ whole genome shotgun (WGS) entry which is preliminary data.</text>
</comment>
<evidence type="ECO:0000313" key="12">
    <source>
        <dbReference type="EMBL" id="RPH30140.1"/>
    </source>
</evidence>
<comment type="similarity">
    <text evidence="2">Belongs to the GSP C family.</text>
</comment>
<dbReference type="AlphaFoldDB" id="A0A3N5DWV1"/>
<dbReference type="RefSeq" id="WP_124022767.1">
    <property type="nucleotide sequence ID" value="NZ_RPOH01000010.1"/>
</dbReference>
<dbReference type="Gene3D" id="2.30.30.830">
    <property type="match status" value="1"/>
</dbReference>
<dbReference type="NCBIfam" id="TIGR01713">
    <property type="entry name" value="typeII_sec_gspC"/>
    <property type="match status" value="1"/>
</dbReference>
<evidence type="ECO:0000256" key="6">
    <source>
        <dbReference type="ARBA" id="ARBA00022692"/>
    </source>
</evidence>
<evidence type="ECO:0000256" key="5">
    <source>
        <dbReference type="ARBA" id="ARBA00022519"/>
    </source>
</evidence>
<keyword evidence="13" id="KW-1185">Reference proteome</keyword>
<accession>A0A3N5DWV1</accession>
<keyword evidence="4" id="KW-1003">Cell membrane</keyword>
<gene>
    <name evidence="12" type="primary">gspC</name>
    <name evidence="12" type="ORF">EHN07_03235</name>
</gene>
<keyword evidence="8 10" id="KW-1133">Transmembrane helix</keyword>
<evidence type="ECO:0000256" key="3">
    <source>
        <dbReference type="ARBA" id="ARBA00022448"/>
    </source>
</evidence>
<evidence type="ECO:0000256" key="10">
    <source>
        <dbReference type="SAM" id="Phobius"/>
    </source>
</evidence>
<evidence type="ECO:0000256" key="8">
    <source>
        <dbReference type="ARBA" id="ARBA00022989"/>
    </source>
</evidence>
<dbReference type="Gene3D" id="2.30.42.10">
    <property type="match status" value="1"/>
</dbReference>
<keyword evidence="9 10" id="KW-0472">Membrane</keyword>
<evidence type="ECO:0000259" key="11">
    <source>
        <dbReference type="Pfam" id="PF11356"/>
    </source>
</evidence>
<keyword evidence="6 10" id="KW-0812">Transmembrane</keyword>
<keyword evidence="7" id="KW-0653">Protein transport</keyword>
<evidence type="ECO:0000256" key="2">
    <source>
        <dbReference type="ARBA" id="ARBA00007986"/>
    </source>
</evidence>
<evidence type="ECO:0000256" key="9">
    <source>
        <dbReference type="ARBA" id="ARBA00023136"/>
    </source>
</evidence>
<dbReference type="Pfam" id="PF11356">
    <property type="entry name" value="T2SSC"/>
    <property type="match status" value="1"/>
</dbReference>
<dbReference type="InterPro" id="IPR001639">
    <property type="entry name" value="T2SS_protein-GspC"/>
</dbReference>
<evidence type="ECO:0000256" key="1">
    <source>
        <dbReference type="ARBA" id="ARBA00004533"/>
    </source>
</evidence>
<dbReference type="SUPFAM" id="SSF50156">
    <property type="entry name" value="PDZ domain-like"/>
    <property type="match status" value="1"/>
</dbReference>
<feature type="domain" description="Type II secretion system protein GspC N-terminal" evidence="11">
    <location>
        <begin position="23"/>
        <end position="148"/>
    </location>
</feature>
<protein>
    <submittedName>
        <fullName evidence="12">Type II secretion system protein GspC</fullName>
    </submittedName>
</protein>
<dbReference type="EMBL" id="RPOH01000010">
    <property type="protein sequence ID" value="RPH30140.1"/>
    <property type="molecule type" value="Genomic_DNA"/>
</dbReference>
<dbReference type="InterPro" id="IPR024961">
    <property type="entry name" value="T2SS_GspC_N"/>
</dbReference>
<name>A0A3N5DWV1_9ENTR</name>
<comment type="subcellular location">
    <subcellularLocation>
        <location evidence="1">Cell inner membrane</location>
    </subcellularLocation>
</comment>
<dbReference type="GO" id="GO:0015627">
    <property type="term" value="C:type II protein secretion system complex"/>
    <property type="evidence" value="ECO:0007669"/>
    <property type="project" value="InterPro"/>
</dbReference>
<dbReference type="InterPro" id="IPR036034">
    <property type="entry name" value="PDZ_sf"/>
</dbReference>